<name>A0A377TX54_KLEPN</name>
<dbReference type="EMBL" id="UGKQ01000007">
    <property type="protein sequence ID" value="STS82570.1"/>
    <property type="molecule type" value="Genomic_DNA"/>
</dbReference>
<evidence type="ECO:0000313" key="1">
    <source>
        <dbReference type="EMBL" id="STS82570.1"/>
    </source>
</evidence>
<proteinExistence type="predicted"/>
<evidence type="ECO:0000313" key="2">
    <source>
        <dbReference type="Proteomes" id="UP000254938"/>
    </source>
</evidence>
<gene>
    <name evidence="1" type="ORF">NCTC9140_04321</name>
</gene>
<dbReference type="Proteomes" id="UP000254938">
    <property type="component" value="Unassembled WGS sequence"/>
</dbReference>
<protein>
    <submittedName>
        <fullName evidence="1">Phenazine biosynthesis protein PhzF</fullName>
    </submittedName>
</protein>
<sequence length="112" mass="12025">MQEIQFYLVDAFSDKNFGGNAAAVCPLSEWLADDVLLKMAQQHNQSETASLSVPTRAMSCAGLPHSLRSISAATRPSPLRTLFSNISTILRRRFSLAPVLVVSCGSPVMATG</sequence>
<dbReference type="SUPFAM" id="SSF54506">
    <property type="entry name" value="Diaminopimelate epimerase-like"/>
    <property type="match status" value="1"/>
</dbReference>
<dbReference type="InterPro" id="IPR003719">
    <property type="entry name" value="Phenazine_PhzF-like"/>
</dbReference>
<dbReference type="GO" id="GO:0003824">
    <property type="term" value="F:catalytic activity"/>
    <property type="evidence" value="ECO:0007669"/>
    <property type="project" value="InterPro"/>
</dbReference>
<reference evidence="1 2" key="1">
    <citation type="submission" date="2018-06" db="EMBL/GenBank/DDBJ databases">
        <authorList>
            <consortium name="Pathogen Informatics"/>
            <person name="Doyle S."/>
        </authorList>
    </citation>
    <scope>NUCLEOTIDE SEQUENCE [LARGE SCALE GENOMIC DNA]</scope>
    <source>
        <strain evidence="1 2">NCTC9140</strain>
    </source>
</reference>
<accession>A0A377TX54</accession>
<organism evidence="1 2">
    <name type="scientific">Klebsiella pneumoniae</name>
    <dbReference type="NCBI Taxonomy" id="573"/>
    <lineage>
        <taxon>Bacteria</taxon>
        <taxon>Pseudomonadati</taxon>
        <taxon>Pseudomonadota</taxon>
        <taxon>Gammaproteobacteria</taxon>
        <taxon>Enterobacterales</taxon>
        <taxon>Enterobacteriaceae</taxon>
        <taxon>Klebsiella/Raoultella group</taxon>
        <taxon>Klebsiella</taxon>
        <taxon>Klebsiella pneumoniae complex</taxon>
    </lineage>
</organism>
<dbReference type="AlphaFoldDB" id="A0A377TX54"/>
<dbReference type="Pfam" id="PF02567">
    <property type="entry name" value="PhzC-PhzF"/>
    <property type="match status" value="1"/>
</dbReference>
<dbReference type="Gene3D" id="3.10.310.10">
    <property type="entry name" value="Diaminopimelate Epimerase, Chain A, domain 1"/>
    <property type="match status" value="1"/>
</dbReference>